<dbReference type="InterPro" id="IPR002823">
    <property type="entry name" value="DUF112_TM"/>
</dbReference>
<feature type="transmembrane region" description="Helical" evidence="1">
    <location>
        <begin position="464"/>
        <end position="486"/>
    </location>
</feature>
<feature type="transmembrane region" description="Helical" evidence="1">
    <location>
        <begin position="388"/>
        <end position="407"/>
    </location>
</feature>
<dbReference type="PANTHER" id="PTHR35342">
    <property type="entry name" value="TRICARBOXYLIC TRANSPORT PROTEIN"/>
    <property type="match status" value="1"/>
</dbReference>
<dbReference type="EMBL" id="CP027668">
    <property type="protein sequence ID" value="AVO45294.1"/>
    <property type="molecule type" value="Genomic_DNA"/>
</dbReference>
<organism evidence="3 4">
    <name type="scientific">Phreatobacter cathodiphilus</name>
    <dbReference type="NCBI Taxonomy" id="1868589"/>
    <lineage>
        <taxon>Bacteria</taxon>
        <taxon>Pseudomonadati</taxon>
        <taxon>Pseudomonadota</taxon>
        <taxon>Alphaproteobacteria</taxon>
        <taxon>Hyphomicrobiales</taxon>
        <taxon>Phreatobacteraceae</taxon>
        <taxon>Phreatobacter</taxon>
    </lineage>
</organism>
<dbReference type="Proteomes" id="UP000237889">
    <property type="component" value="Chromosome"/>
</dbReference>
<name>A0A2S0NAU8_9HYPH</name>
<feature type="transmembrane region" description="Helical" evidence="1">
    <location>
        <begin position="51"/>
        <end position="71"/>
    </location>
</feature>
<feature type="transmembrane region" description="Helical" evidence="1">
    <location>
        <begin position="206"/>
        <end position="223"/>
    </location>
</feature>
<keyword evidence="4" id="KW-1185">Reference proteome</keyword>
<reference evidence="3 4" key="1">
    <citation type="submission" date="2018-03" db="EMBL/GenBank/DDBJ databases">
        <title>Genome sequencing of Phreatobacter sp.</title>
        <authorList>
            <person name="Kim S.-J."/>
            <person name="Heo J."/>
            <person name="Kwon S.-W."/>
        </authorList>
    </citation>
    <scope>NUCLEOTIDE SEQUENCE [LARGE SCALE GENOMIC DNA]</scope>
    <source>
        <strain evidence="3 4">S-12</strain>
    </source>
</reference>
<sequence>MDLLSNMALGFQTAFSPENLAYCFLGVFLGTFIGVLPGIGALAAVSMILPVTFYLSPTAALVMLAGVYYGAEYGGSIASILLNLPGTPSAAVTCLDGYPMAQQGRAGEALFMTTVASFVGGSVGIVLLMGFAPLLSQVALAFGAADYFAVMLFGLLAASAISQGTPVKGIVMVVLGVLIGCIGADLETGADRFTMGFHNLFDGVSIIALAMGLFGISEIIASIRGSQRQPPKAITFRSMLPKPGELKRSILPMARGAAIGSFFGTLPGTGQTIAAFMSYAVEKKVSRTPERFGKGAVEGVMAPEAANNAAAQTAFIPTLTMGIPGAATMALMLGALMIHGITPGPMLMTSQPQLFWGLVASFWIGNVLLVILNVPLIGLWVRILTVPYHLLYPAILVLICIGVYSVNNNVFDVYLALAFGVIGYTMRVLGFEPAPLLIGFVLGPMIEENFRRAMLMARGDYLSLFDRPISATLLALCAVLVLWALYSAVRQATRRPTAEPEPAS</sequence>
<evidence type="ECO:0000313" key="3">
    <source>
        <dbReference type="EMBL" id="AVO45294.1"/>
    </source>
</evidence>
<dbReference type="RefSeq" id="WP_106748635.1">
    <property type="nucleotide sequence ID" value="NZ_CP027668.1"/>
</dbReference>
<gene>
    <name evidence="3" type="ORF">C6569_09605</name>
</gene>
<feature type="transmembrane region" description="Helical" evidence="1">
    <location>
        <begin position="322"/>
        <end position="342"/>
    </location>
</feature>
<evidence type="ECO:0000259" key="2">
    <source>
        <dbReference type="Pfam" id="PF01970"/>
    </source>
</evidence>
<feature type="transmembrane region" description="Helical" evidence="1">
    <location>
        <begin position="169"/>
        <end position="186"/>
    </location>
</feature>
<feature type="transmembrane region" description="Helical" evidence="1">
    <location>
        <begin position="110"/>
        <end position="132"/>
    </location>
</feature>
<keyword evidence="1" id="KW-0812">Transmembrane</keyword>
<accession>A0A2S0NAU8</accession>
<protein>
    <recommendedName>
        <fullName evidence="2">DUF112 domain-containing protein</fullName>
    </recommendedName>
</protein>
<feature type="transmembrane region" description="Helical" evidence="1">
    <location>
        <begin position="413"/>
        <end position="443"/>
    </location>
</feature>
<feature type="transmembrane region" description="Helical" evidence="1">
    <location>
        <begin position="354"/>
        <end position="381"/>
    </location>
</feature>
<dbReference type="OrthoDB" id="9806425at2"/>
<keyword evidence="1" id="KW-1133">Transmembrane helix</keyword>
<feature type="domain" description="DUF112" evidence="2">
    <location>
        <begin position="20"/>
        <end position="437"/>
    </location>
</feature>
<keyword evidence="1" id="KW-0472">Membrane</keyword>
<evidence type="ECO:0000313" key="4">
    <source>
        <dbReference type="Proteomes" id="UP000237889"/>
    </source>
</evidence>
<dbReference type="KEGG" id="phr:C6569_09605"/>
<feature type="transmembrane region" description="Helical" evidence="1">
    <location>
        <begin position="138"/>
        <end position="157"/>
    </location>
</feature>
<dbReference type="AlphaFoldDB" id="A0A2S0NAU8"/>
<dbReference type="PANTHER" id="PTHR35342:SF5">
    <property type="entry name" value="TRICARBOXYLIC TRANSPORT PROTEIN"/>
    <property type="match status" value="1"/>
</dbReference>
<evidence type="ECO:0000256" key="1">
    <source>
        <dbReference type="SAM" id="Phobius"/>
    </source>
</evidence>
<feature type="transmembrane region" description="Helical" evidence="1">
    <location>
        <begin position="20"/>
        <end position="44"/>
    </location>
</feature>
<dbReference type="Pfam" id="PF01970">
    <property type="entry name" value="TctA"/>
    <property type="match status" value="1"/>
</dbReference>
<proteinExistence type="predicted"/>